<evidence type="ECO:0000313" key="1">
    <source>
        <dbReference type="EMBL" id="KKL16503.1"/>
    </source>
</evidence>
<accession>A0A0F9DXD1</accession>
<feature type="non-terminal residue" evidence="1">
    <location>
        <position position="370"/>
    </location>
</feature>
<dbReference type="SUPFAM" id="SSF53383">
    <property type="entry name" value="PLP-dependent transferases"/>
    <property type="match status" value="1"/>
</dbReference>
<dbReference type="GO" id="GO:0030170">
    <property type="term" value="F:pyridoxal phosphate binding"/>
    <property type="evidence" value="ECO:0007669"/>
    <property type="project" value="TreeGrafter"/>
</dbReference>
<dbReference type="GO" id="GO:0008483">
    <property type="term" value="F:transaminase activity"/>
    <property type="evidence" value="ECO:0007669"/>
    <property type="project" value="TreeGrafter"/>
</dbReference>
<dbReference type="Gene3D" id="3.40.640.10">
    <property type="entry name" value="Type I PLP-dependent aspartate aminotransferase-like (Major domain)"/>
    <property type="match status" value="1"/>
</dbReference>
<dbReference type="PIRSF" id="PIRSF000390">
    <property type="entry name" value="PLP_StrS"/>
    <property type="match status" value="1"/>
</dbReference>
<sequence length="370" mass="41822">MRIEFGDLKLDQRVAEHFKDIMATNWVSEGPKVKQFEEEWGKLFNYKNNIAMSSGTSADIAACMTLYDFGANREDEIIAPALAFAAVGHSIVAAGFKPVFVDIERETLNIDLKKIEEKITSRTKAIMAVHTMGKPCEMDSITEIARNRGLYIIEDSCEAHGAKYNEKFIGSFGDMATFSFYAAHLICCGEGGMVSTNNDEIAGILRSVKSHGREEGSIYFNHIRQGANFKMNDLEASVGLPQIEDFWKTFTKRRENLFYLLNKTKDLEDYAQFNSENENEVVCPHAFSVTLKDPKYNLGELSEFLEDNSVKCKRNFGSMPTQHGSFEFLGYKPGNFPEAEYVGDNGLHFGIHQYLSKEDLNYVSDLLHDY</sequence>
<dbReference type="PANTHER" id="PTHR30244:SF34">
    <property type="entry name" value="DTDP-4-AMINO-4,6-DIDEOXYGALACTOSE TRANSAMINASE"/>
    <property type="match status" value="1"/>
</dbReference>
<dbReference type="InterPro" id="IPR015424">
    <property type="entry name" value="PyrdxlP-dep_Trfase"/>
</dbReference>
<protein>
    <recommendedName>
        <fullName evidence="2">DegT/DnrJ/EryC1/StrS aminotransferase family protein</fullName>
    </recommendedName>
</protein>
<dbReference type="PANTHER" id="PTHR30244">
    <property type="entry name" value="TRANSAMINASE"/>
    <property type="match status" value="1"/>
</dbReference>
<dbReference type="Pfam" id="PF01041">
    <property type="entry name" value="DegT_DnrJ_EryC1"/>
    <property type="match status" value="1"/>
</dbReference>
<dbReference type="Gene3D" id="3.90.1150.10">
    <property type="entry name" value="Aspartate Aminotransferase, domain 1"/>
    <property type="match status" value="1"/>
</dbReference>
<proteinExistence type="predicted"/>
<name>A0A0F9DXD1_9ZZZZ</name>
<dbReference type="AlphaFoldDB" id="A0A0F9DXD1"/>
<gene>
    <name evidence="1" type="ORF">LCGC14_2494900</name>
</gene>
<reference evidence="1" key="1">
    <citation type="journal article" date="2015" name="Nature">
        <title>Complex archaea that bridge the gap between prokaryotes and eukaryotes.</title>
        <authorList>
            <person name="Spang A."/>
            <person name="Saw J.H."/>
            <person name="Jorgensen S.L."/>
            <person name="Zaremba-Niedzwiedzka K."/>
            <person name="Martijn J."/>
            <person name="Lind A.E."/>
            <person name="van Eijk R."/>
            <person name="Schleper C."/>
            <person name="Guy L."/>
            <person name="Ettema T.J."/>
        </authorList>
    </citation>
    <scope>NUCLEOTIDE SEQUENCE</scope>
</reference>
<organism evidence="1">
    <name type="scientific">marine sediment metagenome</name>
    <dbReference type="NCBI Taxonomy" id="412755"/>
    <lineage>
        <taxon>unclassified sequences</taxon>
        <taxon>metagenomes</taxon>
        <taxon>ecological metagenomes</taxon>
    </lineage>
</organism>
<dbReference type="InterPro" id="IPR015422">
    <property type="entry name" value="PyrdxlP-dep_Trfase_small"/>
</dbReference>
<comment type="caution">
    <text evidence="1">The sequence shown here is derived from an EMBL/GenBank/DDBJ whole genome shotgun (WGS) entry which is preliminary data.</text>
</comment>
<dbReference type="InterPro" id="IPR000653">
    <property type="entry name" value="DegT/StrS_aminotransferase"/>
</dbReference>
<evidence type="ECO:0008006" key="2">
    <source>
        <dbReference type="Google" id="ProtNLM"/>
    </source>
</evidence>
<dbReference type="CDD" id="cd00616">
    <property type="entry name" value="AHBA_syn"/>
    <property type="match status" value="1"/>
</dbReference>
<dbReference type="GO" id="GO:0000271">
    <property type="term" value="P:polysaccharide biosynthetic process"/>
    <property type="evidence" value="ECO:0007669"/>
    <property type="project" value="TreeGrafter"/>
</dbReference>
<dbReference type="EMBL" id="LAZR01039637">
    <property type="protein sequence ID" value="KKL16503.1"/>
    <property type="molecule type" value="Genomic_DNA"/>
</dbReference>
<dbReference type="InterPro" id="IPR015421">
    <property type="entry name" value="PyrdxlP-dep_Trfase_major"/>
</dbReference>